<accession>A0A160P6E1</accession>
<dbReference type="AlphaFoldDB" id="A0A160P6E1"/>
<evidence type="ECO:0000313" key="2">
    <source>
        <dbReference type="Proteomes" id="UP000217676"/>
    </source>
</evidence>
<dbReference type="KEGG" id="slau:SLA_5415"/>
<sequence>MPRSPARSPRAYAWGLGSLVRDESGTAQACQDANQALFGQVGAFEVSYLPPALDCRLSGVAPIRRPSPASWRR</sequence>
<dbReference type="EMBL" id="AP017424">
    <property type="protein sequence ID" value="BAU86293.1"/>
    <property type="molecule type" value="Genomic_DNA"/>
</dbReference>
<dbReference type="Proteomes" id="UP000217676">
    <property type="component" value="Chromosome"/>
</dbReference>
<reference evidence="1 2" key="1">
    <citation type="journal article" date="2016" name="Genome Announc.">
        <title>Complete Genome Sequence of Thiostrepton-Producing Streptomyces laurentii ATCC 31255.</title>
        <authorList>
            <person name="Doi K."/>
            <person name="Fujino Y."/>
            <person name="Nagayoshi Y."/>
            <person name="Ohshima T."/>
            <person name="Ogata S."/>
        </authorList>
    </citation>
    <scope>NUCLEOTIDE SEQUENCE [LARGE SCALE GENOMIC DNA]</scope>
    <source>
        <strain evidence="1 2">ATCC 31255</strain>
    </source>
</reference>
<organism evidence="1 2">
    <name type="scientific">Streptomyces laurentii</name>
    <dbReference type="NCBI Taxonomy" id="39478"/>
    <lineage>
        <taxon>Bacteria</taxon>
        <taxon>Bacillati</taxon>
        <taxon>Actinomycetota</taxon>
        <taxon>Actinomycetes</taxon>
        <taxon>Kitasatosporales</taxon>
        <taxon>Streptomycetaceae</taxon>
        <taxon>Streptomyces</taxon>
    </lineage>
</organism>
<proteinExistence type="predicted"/>
<keyword evidence="2" id="KW-1185">Reference proteome</keyword>
<gene>
    <name evidence="1" type="ORF">SLA_5415</name>
</gene>
<name>A0A160P6E1_STRLU</name>
<protein>
    <submittedName>
        <fullName evidence="1">Uncharacterized protein</fullName>
    </submittedName>
</protein>
<evidence type="ECO:0000313" key="1">
    <source>
        <dbReference type="EMBL" id="BAU86293.1"/>
    </source>
</evidence>